<accession>A0A9N8D9Q8</accession>
<proteinExistence type="inferred from homology"/>
<dbReference type="PANTHER" id="PTHR10543">
    <property type="entry name" value="BETA-CAROTENE DIOXYGENASE"/>
    <property type="match status" value="1"/>
</dbReference>
<feature type="chain" id="PRO_5040132864" evidence="6">
    <location>
        <begin position="34"/>
        <end position="590"/>
    </location>
</feature>
<dbReference type="Pfam" id="PF03055">
    <property type="entry name" value="RPE65"/>
    <property type="match status" value="1"/>
</dbReference>
<keyword evidence="3" id="KW-0560">Oxidoreductase</keyword>
<evidence type="ECO:0000313" key="8">
    <source>
        <dbReference type="Proteomes" id="UP001153069"/>
    </source>
</evidence>
<evidence type="ECO:0000313" key="7">
    <source>
        <dbReference type="EMBL" id="CAB9497826.1"/>
    </source>
</evidence>
<keyword evidence="2 5" id="KW-0479">Metal-binding</keyword>
<evidence type="ECO:0000256" key="5">
    <source>
        <dbReference type="PIRSR" id="PIRSR604294-1"/>
    </source>
</evidence>
<dbReference type="PANTHER" id="PTHR10543:SF89">
    <property type="entry name" value="CAROTENOID 9,10(9',10')-CLEAVAGE DIOXYGENASE 1"/>
    <property type="match status" value="1"/>
</dbReference>
<feature type="binding site" evidence="5">
    <location>
        <position position="577"/>
    </location>
    <ligand>
        <name>Fe cation</name>
        <dbReference type="ChEBI" id="CHEBI:24875"/>
        <note>catalytic</note>
    </ligand>
</feature>
<evidence type="ECO:0000256" key="2">
    <source>
        <dbReference type="ARBA" id="ARBA00022723"/>
    </source>
</evidence>
<keyword evidence="4 5" id="KW-0408">Iron</keyword>
<dbReference type="OrthoDB" id="1069523at2759"/>
<comment type="similarity">
    <text evidence="1">Belongs to the carotenoid oxygenase family.</text>
</comment>
<dbReference type="GO" id="GO:0016121">
    <property type="term" value="P:carotene catabolic process"/>
    <property type="evidence" value="ECO:0007669"/>
    <property type="project" value="TreeGrafter"/>
</dbReference>
<feature type="binding site" evidence="5">
    <location>
        <position position="239"/>
    </location>
    <ligand>
        <name>Fe cation</name>
        <dbReference type="ChEBI" id="CHEBI:24875"/>
        <note>catalytic</note>
    </ligand>
</feature>
<evidence type="ECO:0000256" key="6">
    <source>
        <dbReference type="SAM" id="SignalP"/>
    </source>
</evidence>
<gene>
    <name evidence="7" type="ORF">SEMRO_26_G017690.1</name>
</gene>
<dbReference type="GO" id="GO:0010436">
    <property type="term" value="F:carotenoid dioxygenase activity"/>
    <property type="evidence" value="ECO:0007669"/>
    <property type="project" value="TreeGrafter"/>
</dbReference>
<evidence type="ECO:0000256" key="4">
    <source>
        <dbReference type="ARBA" id="ARBA00023004"/>
    </source>
</evidence>
<sequence>MSHSSKATRIPWLSQSVLLLPLVLVLLFPFTAALSSPTTGTKTKASTPQYDYNAPGLSIGGADMAAYSKGHVASTKDYEPMALNLSDDAQSLLPSDFPIGTFYKNGPGGYRSEDGTPYLHPFDCNGKILALTLDADKQQAVYRYKHIETPKYQQDCATGTMSERGFFGTQRSGGWLGNIFQGMDPKNPANTAVLLTDDQQQLFALWEAGRPFAMDPLTLETKGEEFCGFLDTQTSFSAHPRYDPKAKTYTNFCTRRPAPGEETSTVTFQEVDSSTFQSNKNGLKLELPGIIMTHDMVLSENHIVFPWVEAKVNGPNALKAILGLLPPFALVETLPLDMVRYIVIPRDLLSEQVITVEDVFADDRIKIVEAPFHMAVHFTNAYETNDNNLVFEAACLVGKSHSYGVDEMASSGKPLWEAFDWDSSDPQQLEQFEIDLDTGKLVQMETIGNESIEFVVVPRYRFTRPHDFVFSLGVHKASFDGGKGAISPYGSIRKINLKTKEQDVFSFAPYEFVHDGDVVPKVGANLDQDEGAVYFVTVITNGEDLTSDLVILDGENIAAGPVTRIRLPEIVPANGLHGYFFEGENRFSFD</sequence>
<feature type="binding site" evidence="5">
    <location>
        <position position="377"/>
    </location>
    <ligand>
        <name>Fe cation</name>
        <dbReference type="ChEBI" id="CHEBI:24875"/>
        <note>catalytic</note>
    </ligand>
</feature>
<feature type="binding site" evidence="5">
    <location>
        <position position="294"/>
    </location>
    <ligand>
        <name>Fe cation</name>
        <dbReference type="ChEBI" id="CHEBI:24875"/>
        <note>catalytic</note>
    </ligand>
</feature>
<protein>
    <submittedName>
        <fullName evidence="7">Dioxygenase</fullName>
    </submittedName>
</protein>
<organism evidence="7 8">
    <name type="scientific">Seminavis robusta</name>
    <dbReference type="NCBI Taxonomy" id="568900"/>
    <lineage>
        <taxon>Eukaryota</taxon>
        <taxon>Sar</taxon>
        <taxon>Stramenopiles</taxon>
        <taxon>Ochrophyta</taxon>
        <taxon>Bacillariophyta</taxon>
        <taxon>Bacillariophyceae</taxon>
        <taxon>Bacillariophycidae</taxon>
        <taxon>Naviculales</taxon>
        <taxon>Naviculaceae</taxon>
        <taxon>Seminavis</taxon>
    </lineage>
</organism>
<dbReference type="AlphaFoldDB" id="A0A9N8D9Q8"/>
<dbReference type="InterPro" id="IPR004294">
    <property type="entry name" value="Carotenoid_Oase"/>
</dbReference>
<feature type="signal peptide" evidence="6">
    <location>
        <begin position="1"/>
        <end position="33"/>
    </location>
</feature>
<keyword evidence="7" id="KW-0223">Dioxygenase</keyword>
<dbReference type="EMBL" id="CAICTM010000026">
    <property type="protein sequence ID" value="CAB9497826.1"/>
    <property type="molecule type" value="Genomic_DNA"/>
</dbReference>
<evidence type="ECO:0000256" key="3">
    <source>
        <dbReference type="ARBA" id="ARBA00023002"/>
    </source>
</evidence>
<reference evidence="7" key="1">
    <citation type="submission" date="2020-06" db="EMBL/GenBank/DDBJ databases">
        <authorList>
            <consortium name="Plant Systems Biology data submission"/>
        </authorList>
    </citation>
    <scope>NUCLEOTIDE SEQUENCE</scope>
    <source>
        <strain evidence="7">D6</strain>
    </source>
</reference>
<dbReference type="GO" id="GO:0046872">
    <property type="term" value="F:metal ion binding"/>
    <property type="evidence" value="ECO:0007669"/>
    <property type="project" value="UniProtKB-KW"/>
</dbReference>
<comment type="cofactor">
    <cofactor evidence="5">
        <name>Fe(2+)</name>
        <dbReference type="ChEBI" id="CHEBI:29033"/>
    </cofactor>
    <text evidence="5">Binds 1 Fe(2+) ion per subunit.</text>
</comment>
<keyword evidence="6" id="KW-0732">Signal</keyword>
<name>A0A9N8D9Q8_9STRA</name>
<keyword evidence="8" id="KW-1185">Reference proteome</keyword>
<comment type="caution">
    <text evidence="7">The sequence shown here is derived from an EMBL/GenBank/DDBJ whole genome shotgun (WGS) entry which is preliminary data.</text>
</comment>
<dbReference type="Proteomes" id="UP001153069">
    <property type="component" value="Unassembled WGS sequence"/>
</dbReference>
<evidence type="ECO:0000256" key="1">
    <source>
        <dbReference type="ARBA" id="ARBA00006787"/>
    </source>
</evidence>